<gene>
    <name evidence="2" type="ORF">Fadolivirus_1_94</name>
</gene>
<reference evidence="2 3" key="1">
    <citation type="submission" date="2020-04" db="EMBL/GenBank/DDBJ databases">
        <title>Advantages and limits of metagenomic assembly and binning of a giant virus.</title>
        <authorList>
            <person name="Schulz F."/>
            <person name="Andreani J."/>
            <person name="Francis R."/>
            <person name="Boudjemaa H."/>
            <person name="Bou Khalil J.Y."/>
            <person name="Lee J."/>
            <person name="La Scola B."/>
            <person name="Woyke T."/>
        </authorList>
    </citation>
    <scope>NUCLEOTIDE SEQUENCE [LARGE SCALE GENOMIC DNA]</scope>
    <source>
        <strain evidence="2 3">FV1/VV64</strain>
    </source>
</reference>
<evidence type="ECO:0000313" key="3">
    <source>
        <dbReference type="Proteomes" id="UP001162001"/>
    </source>
</evidence>
<keyword evidence="1" id="KW-0472">Membrane</keyword>
<organism evidence="2 3">
    <name type="scientific">Fadolivirus FV1/VV64</name>
    <dbReference type="NCBI Taxonomy" id="3070911"/>
    <lineage>
        <taxon>Viruses</taxon>
        <taxon>Varidnaviria</taxon>
        <taxon>Bamfordvirae</taxon>
        <taxon>Nucleocytoviricota</taxon>
        <taxon>Megaviricetes</taxon>
        <taxon>Imitervirales</taxon>
        <taxon>Mimiviridae</taxon>
        <taxon>Klosneuvirinae</taxon>
        <taxon>Fadolivirus</taxon>
        <taxon>Fadolivirus algeromassiliense</taxon>
    </lineage>
</organism>
<sequence length="92" mass="10981">MSCSKNCIEHYHPNRRNHRWRRDSWWRDPYYDPYVYGNTPIVIQQTPQQPQAPVQTPQSDLDRTINNPAIIIGYFCCFSLVAILAYLMYSKK</sequence>
<feature type="transmembrane region" description="Helical" evidence="1">
    <location>
        <begin position="69"/>
        <end position="89"/>
    </location>
</feature>
<protein>
    <submittedName>
        <fullName evidence="2">Uncharacterized protein</fullName>
    </submittedName>
</protein>
<keyword evidence="3" id="KW-1185">Reference proteome</keyword>
<keyword evidence="1" id="KW-0812">Transmembrane</keyword>
<evidence type="ECO:0000256" key="1">
    <source>
        <dbReference type="SAM" id="Phobius"/>
    </source>
</evidence>
<dbReference type="Proteomes" id="UP001162001">
    <property type="component" value="Segment"/>
</dbReference>
<evidence type="ECO:0000313" key="2">
    <source>
        <dbReference type="EMBL" id="QKF93552.1"/>
    </source>
</evidence>
<proteinExistence type="predicted"/>
<accession>A0A7D3V5B0</accession>
<dbReference type="EMBL" id="MT418680">
    <property type="protein sequence ID" value="QKF93552.1"/>
    <property type="molecule type" value="Genomic_DNA"/>
</dbReference>
<name>A0A7D3V5B0_9VIRU</name>
<keyword evidence="1" id="KW-1133">Transmembrane helix</keyword>